<feature type="domain" description="Bacterial DNA polymerase III alpha subunit NTPase" evidence="5">
    <location>
        <begin position="198"/>
        <end position="315"/>
    </location>
</feature>
<evidence type="ECO:0000313" key="7">
    <source>
        <dbReference type="EMBL" id="ODN31043.1"/>
    </source>
</evidence>
<dbReference type="GO" id="GO:0008408">
    <property type="term" value="F:3'-5' exonuclease activity"/>
    <property type="evidence" value="ECO:0007669"/>
    <property type="project" value="InterPro"/>
</dbReference>
<dbReference type="InterPro" id="IPR011708">
    <property type="entry name" value="DNA_pol3_alpha_NTPase_dom"/>
</dbReference>
<feature type="domain" description="DNA polymerase III alpha subunit finger" evidence="6">
    <location>
        <begin position="392"/>
        <end position="527"/>
    </location>
</feature>
<protein>
    <submittedName>
        <fullName evidence="7">Uncharacterized protein</fullName>
    </submittedName>
</protein>
<sequence>MIGVNKVRIFCFSSAFSFDGSIITPEKVFTWAAKNDIDVLLLSDTTLCGIGNFILQSKLFPSLKLIVGIRLPDQPHKTYFALTNNHLEGLVKAYNLGDLSGIKELPSLEFPPAQYLPGEEELWNAFQDILYKLKGQKIPVPDEPTQPRVIDTRTFELPKDLTTLFHTFGGYNFNPNQRLPKAPDGFIETFVSLTHKGTQRERALKEIEVIKKKHFEDYFFTIYKIVELARKHDILLGPGRGSAVGSYLLHLMGVTSVDPLEYGLLFERFLNEGRQDYPDVDVDVEDERRQELIELLRKEFGYVYHISAFSTLPAKFLEGLPEKIVDELRTIPVSRTTHAAGLIISTVPLNAPISPGTNTLEWDMETLEKLGFVKIDVLGLKTLSVFKELKLKTGLEHIPVNDRNVFRYLSTGFTDNVFQLDSKLGKMVVRDVRPTSLSELALAISLNRPGPIKAGITERIRKVKKEKRRLFEINILNETFGFPLYQEQVMLIALQLAGMTPAEADTIRRAISKGDITSFRELYERLERSLTTKFGRVGKELSRMILAFGEYTFNKSHAIAYAHLTYYMAYFKVNHPRLFYTVYLKHDTSVLEDAVYNLQTLGYRILPPTVRLGKVVGKSDEDVFHLPFQIVPGISPVKAEELEQRIFASFEEFVESSGLSISTIEALIKVGAFDNVFESRRRAIQKLRTLRTGLNPEAQRLARLFGKRTEESDTKVEEVWERTLMEHETIGVGLTPPVDCQNSLAPYCLAYSLDLPYAVHIRIKAGFATDGVSVFKLNAPDGAYTLVYPSKLYEGFKRVIYLVEEISPAEVSKLKATGGYEKIIADNGKSTTVLENARPLLNRFETQILD</sequence>
<dbReference type="Pfam" id="PF07733">
    <property type="entry name" value="DNA_pol3_alpha"/>
    <property type="match status" value="2"/>
</dbReference>
<keyword evidence="2" id="KW-0548">Nucleotidyltransferase</keyword>
<dbReference type="InterPro" id="IPR040982">
    <property type="entry name" value="DNA_pol3_finger"/>
</dbReference>
<evidence type="ECO:0000256" key="1">
    <source>
        <dbReference type="ARBA" id="ARBA00022679"/>
    </source>
</evidence>
<dbReference type="STRING" id="1008305.A4H02_01865"/>
<organism evidence="7 8">
    <name type="scientific">Fervidobacterium thailandense</name>
    <dbReference type="NCBI Taxonomy" id="1008305"/>
    <lineage>
        <taxon>Bacteria</taxon>
        <taxon>Thermotogati</taxon>
        <taxon>Thermotogota</taxon>
        <taxon>Thermotogae</taxon>
        <taxon>Thermotogales</taxon>
        <taxon>Fervidobacteriaceae</taxon>
        <taxon>Fervidobacterium</taxon>
    </lineage>
</organism>
<gene>
    <name evidence="7" type="ORF">A4H02_01865</name>
</gene>
<evidence type="ECO:0000256" key="4">
    <source>
        <dbReference type="ARBA" id="ARBA00022932"/>
    </source>
</evidence>
<dbReference type="PANTHER" id="PTHR32294">
    <property type="entry name" value="DNA POLYMERASE III SUBUNIT ALPHA"/>
    <property type="match status" value="1"/>
</dbReference>
<dbReference type="GO" id="GO:0003887">
    <property type="term" value="F:DNA-directed DNA polymerase activity"/>
    <property type="evidence" value="ECO:0007669"/>
    <property type="project" value="UniProtKB-KW"/>
</dbReference>
<keyword evidence="8" id="KW-1185">Reference proteome</keyword>
<evidence type="ECO:0000313" key="8">
    <source>
        <dbReference type="Proteomes" id="UP000094570"/>
    </source>
</evidence>
<dbReference type="PANTHER" id="PTHR32294:SF0">
    <property type="entry name" value="DNA POLYMERASE III SUBUNIT ALPHA"/>
    <property type="match status" value="1"/>
</dbReference>
<dbReference type="AlphaFoldDB" id="A0A1E3G5C1"/>
<evidence type="ECO:0000256" key="3">
    <source>
        <dbReference type="ARBA" id="ARBA00022705"/>
    </source>
</evidence>
<dbReference type="InterPro" id="IPR004805">
    <property type="entry name" value="DnaE2/DnaE/PolC"/>
</dbReference>
<dbReference type="Pfam" id="PF17657">
    <property type="entry name" value="DNA_pol3_finger"/>
    <property type="match status" value="1"/>
</dbReference>
<evidence type="ECO:0000259" key="5">
    <source>
        <dbReference type="Pfam" id="PF07733"/>
    </source>
</evidence>
<dbReference type="GO" id="GO:0006260">
    <property type="term" value="P:DNA replication"/>
    <property type="evidence" value="ECO:0007669"/>
    <property type="project" value="UniProtKB-KW"/>
</dbReference>
<reference evidence="8" key="1">
    <citation type="submission" date="2016-04" db="EMBL/GenBank/DDBJ databases">
        <title>The genome sequence project of a novel Fervidobacterium isolate from a hot spring in Thailand.</title>
        <authorList>
            <person name="Gonzalez J.M."/>
            <person name="Cuecas A."/>
            <person name="Kanoksilapatham W."/>
        </authorList>
    </citation>
    <scope>NUCLEOTIDE SEQUENCE [LARGE SCALE GENOMIC DNA]</scope>
    <source>
        <strain evidence="8">FC2004</strain>
    </source>
</reference>
<keyword evidence="3" id="KW-0235">DNA replication</keyword>
<dbReference type="Proteomes" id="UP000094570">
    <property type="component" value="Unassembled WGS sequence"/>
</dbReference>
<feature type="domain" description="Bacterial DNA polymerase III alpha subunit NTPase" evidence="5">
    <location>
        <begin position="325"/>
        <end position="379"/>
    </location>
</feature>
<accession>A0A1E3G5C1</accession>
<proteinExistence type="predicted"/>
<keyword evidence="1" id="KW-0808">Transferase</keyword>
<dbReference type="EMBL" id="LWAF01000002">
    <property type="protein sequence ID" value="ODN31043.1"/>
    <property type="molecule type" value="Genomic_DNA"/>
</dbReference>
<keyword evidence="4" id="KW-0239">DNA-directed DNA polymerase</keyword>
<evidence type="ECO:0000259" key="6">
    <source>
        <dbReference type="Pfam" id="PF17657"/>
    </source>
</evidence>
<comment type="caution">
    <text evidence="7">The sequence shown here is derived from an EMBL/GenBank/DDBJ whole genome shotgun (WGS) entry which is preliminary data.</text>
</comment>
<name>A0A1E3G5C1_9BACT</name>
<evidence type="ECO:0000256" key="2">
    <source>
        <dbReference type="ARBA" id="ARBA00022695"/>
    </source>
</evidence>